<dbReference type="EMBL" id="JAYWIO010000002">
    <property type="protein sequence ID" value="KAK7281281.1"/>
    <property type="molecule type" value="Genomic_DNA"/>
</dbReference>
<protein>
    <submittedName>
        <fullName evidence="1">Uncharacterized protein</fullName>
    </submittedName>
</protein>
<reference evidence="1 2" key="1">
    <citation type="submission" date="2024-01" db="EMBL/GenBank/DDBJ databases">
        <title>The genomes of 5 underutilized Papilionoideae crops provide insights into root nodulation and disease resistanc.</title>
        <authorList>
            <person name="Yuan L."/>
        </authorList>
    </citation>
    <scope>NUCLEOTIDE SEQUENCE [LARGE SCALE GENOMIC DNA]</scope>
    <source>
        <strain evidence="1">ZHUSHIDOU_FW_LH</strain>
        <tissue evidence="1">Leaf</tissue>
    </source>
</reference>
<evidence type="ECO:0000313" key="1">
    <source>
        <dbReference type="EMBL" id="KAK7281281.1"/>
    </source>
</evidence>
<accession>A0AAN9FU78</accession>
<evidence type="ECO:0000313" key="2">
    <source>
        <dbReference type="Proteomes" id="UP001372338"/>
    </source>
</evidence>
<gene>
    <name evidence="1" type="ORF">RIF29_09112</name>
</gene>
<keyword evidence="2" id="KW-1185">Reference proteome</keyword>
<sequence length="94" mass="10091">MASTTEIQIQNAPESFCPGKLEVVPLQDSSLSLRKMCLILPPNPPYAATVSAAVLSAAALPSLRSKKKTFDVPSFIEKQKILSVSLFSHFSSPS</sequence>
<proteinExistence type="predicted"/>
<name>A0AAN9FU78_CROPI</name>
<dbReference type="AlphaFoldDB" id="A0AAN9FU78"/>
<comment type="caution">
    <text evidence="1">The sequence shown here is derived from an EMBL/GenBank/DDBJ whole genome shotgun (WGS) entry which is preliminary data.</text>
</comment>
<dbReference type="Proteomes" id="UP001372338">
    <property type="component" value="Unassembled WGS sequence"/>
</dbReference>
<organism evidence="1 2">
    <name type="scientific">Crotalaria pallida</name>
    <name type="common">Smooth rattlebox</name>
    <name type="synonym">Crotalaria striata</name>
    <dbReference type="NCBI Taxonomy" id="3830"/>
    <lineage>
        <taxon>Eukaryota</taxon>
        <taxon>Viridiplantae</taxon>
        <taxon>Streptophyta</taxon>
        <taxon>Embryophyta</taxon>
        <taxon>Tracheophyta</taxon>
        <taxon>Spermatophyta</taxon>
        <taxon>Magnoliopsida</taxon>
        <taxon>eudicotyledons</taxon>
        <taxon>Gunneridae</taxon>
        <taxon>Pentapetalae</taxon>
        <taxon>rosids</taxon>
        <taxon>fabids</taxon>
        <taxon>Fabales</taxon>
        <taxon>Fabaceae</taxon>
        <taxon>Papilionoideae</taxon>
        <taxon>50 kb inversion clade</taxon>
        <taxon>genistoids sensu lato</taxon>
        <taxon>core genistoids</taxon>
        <taxon>Crotalarieae</taxon>
        <taxon>Crotalaria</taxon>
    </lineage>
</organism>